<dbReference type="KEGG" id="gtn:GTNG_3192"/>
<dbReference type="AlphaFoldDB" id="A4IT83"/>
<name>A4IT83_GEOTN</name>
<gene>
    <name evidence="1" type="ordered locus">GTNG_3192</name>
</gene>
<reference evidence="1 2" key="1">
    <citation type="journal article" date="2007" name="Proc. Natl. Acad. Sci. U.S.A.">
        <title>Genome and proteome of long-chain alkane degrading Geobacillus thermodenitrificans NG80-2 isolated from a deep-subsurface oil reservoir.</title>
        <authorList>
            <person name="Feng L."/>
            <person name="Wang W."/>
            <person name="Cheng J."/>
            <person name="Ren Y."/>
            <person name="Zhao G."/>
            <person name="Gao C."/>
            <person name="Tang Y."/>
            <person name="Liu X."/>
            <person name="Han W."/>
            <person name="Peng X."/>
            <person name="Liu R."/>
            <person name="Wang L."/>
        </authorList>
    </citation>
    <scope>NUCLEOTIDE SEQUENCE [LARGE SCALE GENOMIC DNA]</scope>
    <source>
        <strain evidence="1 2">NG80-2</strain>
    </source>
</reference>
<dbReference type="EMBL" id="CP000557">
    <property type="protein sequence ID" value="ABO68537.1"/>
    <property type="molecule type" value="Genomic_DNA"/>
</dbReference>
<dbReference type="HOGENOM" id="CLU_2368878_0_0_9"/>
<evidence type="ECO:0000313" key="1">
    <source>
        <dbReference type="EMBL" id="ABO68537.1"/>
    </source>
</evidence>
<protein>
    <submittedName>
        <fullName evidence="1">Uncharacterized protein</fullName>
    </submittedName>
</protein>
<accession>A4IT83</accession>
<sequence>MRKIDFCVNKSTSCMHSTNSPFNHGLDRHCFFLFTTMVFRRRMDKGLLRRCRHIISALYKKPRRCLYCIIVDRKKENAPSSHGETSIATVRSPMI</sequence>
<proteinExistence type="predicted"/>
<organism evidence="1 2">
    <name type="scientific">Geobacillus thermodenitrificans (strain NG80-2)</name>
    <dbReference type="NCBI Taxonomy" id="420246"/>
    <lineage>
        <taxon>Bacteria</taxon>
        <taxon>Bacillati</taxon>
        <taxon>Bacillota</taxon>
        <taxon>Bacilli</taxon>
        <taxon>Bacillales</taxon>
        <taxon>Anoxybacillaceae</taxon>
        <taxon>Geobacillus</taxon>
    </lineage>
</organism>
<evidence type="ECO:0000313" key="2">
    <source>
        <dbReference type="Proteomes" id="UP000001578"/>
    </source>
</evidence>
<dbReference type="Proteomes" id="UP000001578">
    <property type="component" value="Chromosome"/>
</dbReference>